<dbReference type="EMBL" id="CAJNNV010000050">
    <property type="protein sequence ID" value="CAE8581234.1"/>
    <property type="molecule type" value="Genomic_DNA"/>
</dbReference>
<gene>
    <name evidence="3" type="ORF">PGLA1383_LOCUS263</name>
</gene>
<evidence type="ECO:0000313" key="4">
    <source>
        <dbReference type="Proteomes" id="UP000654075"/>
    </source>
</evidence>
<feature type="region of interest" description="Disordered" evidence="1">
    <location>
        <begin position="1"/>
        <end position="174"/>
    </location>
</feature>
<keyword evidence="4" id="KW-1185">Reference proteome</keyword>
<evidence type="ECO:0000259" key="2">
    <source>
        <dbReference type="PROSITE" id="PS50222"/>
    </source>
</evidence>
<sequence>MLFMDDDSEDDEDDAADDEDEHDADDGDDDHDDDAAGDDDDEYDDADDEDDGDDDYYDYDDADGGDGDDGGGGSGGGVGVGVGVGVKLRPMVATSQSSDTDPWNSGHDPWARGPHSKRHGSSHQWPAEKYSRGNGGGKGGSFGSGGKGPKGRGVSGGHARSSDGTGGSPSNDVGEVKATWFKQSQQQQQQLKNWYVPLDQLDEPEPQLRVSSGMGRGRLATNPGWIQNPSIHDNLLTPEARNVTPALWLGSDLDDATSDDEELDAEWDTRTLNGTWKKFGSVPQSYADKYGKTIFLPGPVPRDLREQLCEFVAASTNGKLVESRSFVVTEELVGPKARAEAPVLPLELCKVVQDTVAGEAGLDHGFVLGVITAWCRHLPLVLKPDHIMLLILQAISRHVNDQPEDLRSRLVTHTGKITLEVEVDAGVGHDMMAPKFINAFAEKVHNFATPAATRAFAMPFSTATETDKLAANIALMDANKHFFEFSYGPFCGFPTITLMGNTEDWRQLRTQAEEAIKALTSFDFAFKWLPALLPVLDRFVSASLGEPVDACFWNAMCKRCGIREPVYSLAKHIGYNGWIQVFFPSLQGESNPLCVPYSSSHAYATSGLRDFFLEIRAAEENLGKFVPADAMPSGLGAVPLVEFECGFNGVGSSMGMWQLGDDTGVINLKFTCPRSLAHDGGEDAEVAGATCSSLALAPRQDVFVLPDACRSLGVRSAGFVRASQALSSSATSSRRPKPEVRRRLASAAALPAAAALSVRSLWASTGLGPVLISTWTKLAPFPPFSWAQWMVGYVLAFVNDAWAVVGRSVPGLVRLKWCPEQLSRLIGRLRAARVTPERPRRQRVQGLPPVARASKRSKVEEVQKIFDEIDVEGCGRLSMADLESYMCDYLGFGRAEASSFFKRYSTSQDQPGVAFDRFKEDQPSRTFAKAALFSLRHRAVTNK</sequence>
<dbReference type="PANTHER" id="PTHR31252:SF11">
    <property type="entry name" value="DUF4419 DOMAIN-CONTAINING PROTEIN"/>
    <property type="match status" value="1"/>
</dbReference>
<dbReference type="Pfam" id="PF14388">
    <property type="entry name" value="DUF4419"/>
    <property type="match status" value="1"/>
</dbReference>
<evidence type="ECO:0000256" key="1">
    <source>
        <dbReference type="SAM" id="MobiDB-lite"/>
    </source>
</evidence>
<feature type="compositionally biased region" description="Gly residues" evidence="1">
    <location>
        <begin position="133"/>
        <end position="156"/>
    </location>
</feature>
<feature type="domain" description="EF-hand" evidence="2">
    <location>
        <begin position="857"/>
        <end position="892"/>
    </location>
</feature>
<dbReference type="OrthoDB" id="9978173at2759"/>
<dbReference type="Proteomes" id="UP000654075">
    <property type="component" value="Unassembled WGS sequence"/>
</dbReference>
<comment type="caution">
    <text evidence="3">The sequence shown here is derived from an EMBL/GenBank/DDBJ whole genome shotgun (WGS) entry which is preliminary data.</text>
</comment>
<dbReference type="PANTHER" id="PTHR31252">
    <property type="entry name" value="DUF4419 DOMAIN-CONTAINING PROTEIN"/>
    <property type="match status" value="1"/>
</dbReference>
<dbReference type="GO" id="GO:0005509">
    <property type="term" value="F:calcium ion binding"/>
    <property type="evidence" value="ECO:0007669"/>
    <property type="project" value="InterPro"/>
</dbReference>
<feature type="compositionally biased region" description="Acidic residues" evidence="1">
    <location>
        <begin position="1"/>
        <end position="69"/>
    </location>
</feature>
<accession>A0A813D441</accession>
<dbReference type="PROSITE" id="PS50222">
    <property type="entry name" value="EF_HAND_2"/>
    <property type="match status" value="1"/>
</dbReference>
<name>A0A813D441_POLGL</name>
<proteinExistence type="predicted"/>
<feature type="compositionally biased region" description="Gly residues" evidence="1">
    <location>
        <begin position="70"/>
        <end position="84"/>
    </location>
</feature>
<evidence type="ECO:0000313" key="3">
    <source>
        <dbReference type="EMBL" id="CAE8581234.1"/>
    </source>
</evidence>
<feature type="compositionally biased region" description="Polar residues" evidence="1">
    <location>
        <begin position="93"/>
        <end position="103"/>
    </location>
</feature>
<organism evidence="3 4">
    <name type="scientific">Polarella glacialis</name>
    <name type="common">Dinoflagellate</name>
    <dbReference type="NCBI Taxonomy" id="89957"/>
    <lineage>
        <taxon>Eukaryota</taxon>
        <taxon>Sar</taxon>
        <taxon>Alveolata</taxon>
        <taxon>Dinophyceae</taxon>
        <taxon>Suessiales</taxon>
        <taxon>Suessiaceae</taxon>
        <taxon>Polarella</taxon>
    </lineage>
</organism>
<reference evidence="3" key="1">
    <citation type="submission" date="2021-02" db="EMBL/GenBank/DDBJ databases">
        <authorList>
            <person name="Dougan E. K."/>
            <person name="Rhodes N."/>
            <person name="Thang M."/>
            <person name="Chan C."/>
        </authorList>
    </citation>
    <scope>NUCLEOTIDE SEQUENCE</scope>
</reference>
<dbReference type="InterPro" id="IPR025533">
    <property type="entry name" value="DUF4419"/>
</dbReference>
<dbReference type="AlphaFoldDB" id="A0A813D441"/>
<dbReference type="InterPro" id="IPR002048">
    <property type="entry name" value="EF_hand_dom"/>
</dbReference>
<protein>
    <recommendedName>
        <fullName evidence="2">EF-hand domain-containing protein</fullName>
    </recommendedName>
</protein>